<keyword evidence="3" id="KW-1185">Reference proteome</keyword>
<organism evidence="2 3">
    <name type="scientific">Dorcoceras hygrometricum</name>
    <dbReference type="NCBI Taxonomy" id="472368"/>
    <lineage>
        <taxon>Eukaryota</taxon>
        <taxon>Viridiplantae</taxon>
        <taxon>Streptophyta</taxon>
        <taxon>Embryophyta</taxon>
        <taxon>Tracheophyta</taxon>
        <taxon>Spermatophyta</taxon>
        <taxon>Magnoliopsida</taxon>
        <taxon>eudicotyledons</taxon>
        <taxon>Gunneridae</taxon>
        <taxon>Pentapetalae</taxon>
        <taxon>asterids</taxon>
        <taxon>lamiids</taxon>
        <taxon>Lamiales</taxon>
        <taxon>Gesneriaceae</taxon>
        <taxon>Didymocarpoideae</taxon>
        <taxon>Trichosporeae</taxon>
        <taxon>Loxocarpinae</taxon>
        <taxon>Dorcoceras</taxon>
    </lineage>
</organism>
<dbReference type="AlphaFoldDB" id="A0A2Z7BCX5"/>
<protein>
    <recommendedName>
        <fullName evidence="4">Secreted protein</fullName>
    </recommendedName>
</protein>
<name>A0A2Z7BCX5_9LAMI</name>
<feature type="signal peptide" evidence="1">
    <location>
        <begin position="1"/>
        <end position="16"/>
    </location>
</feature>
<evidence type="ECO:0008006" key="4">
    <source>
        <dbReference type="Google" id="ProtNLM"/>
    </source>
</evidence>
<accession>A0A2Z7BCX5</accession>
<reference evidence="2 3" key="1">
    <citation type="journal article" date="2015" name="Proc. Natl. Acad. Sci. U.S.A.">
        <title>The resurrection genome of Boea hygrometrica: A blueprint for survival of dehydration.</title>
        <authorList>
            <person name="Xiao L."/>
            <person name="Yang G."/>
            <person name="Zhang L."/>
            <person name="Yang X."/>
            <person name="Zhao S."/>
            <person name="Ji Z."/>
            <person name="Zhou Q."/>
            <person name="Hu M."/>
            <person name="Wang Y."/>
            <person name="Chen M."/>
            <person name="Xu Y."/>
            <person name="Jin H."/>
            <person name="Xiao X."/>
            <person name="Hu G."/>
            <person name="Bao F."/>
            <person name="Hu Y."/>
            <person name="Wan P."/>
            <person name="Li L."/>
            <person name="Deng X."/>
            <person name="Kuang T."/>
            <person name="Xiang C."/>
            <person name="Zhu J.K."/>
            <person name="Oliver M.J."/>
            <person name="He Y."/>
        </authorList>
    </citation>
    <scope>NUCLEOTIDE SEQUENCE [LARGE SCALE GENOMIC DNA]</scope>
    <source>
        <strain evidence="3">cv. XS01</strain>
    </source>
</reference>
<sequence length="181" mass="20689">MYSLLLVAICVVLVAADQQAHLCKSVKKRRRLIKWKRCVLSFSFERSAVGSNVYVTKVTSFGLVDTSSFGVISRYQQIDCFEARAVVSWFLLRHRFDKLERCRFEDFHRIQPLFLEIFVALNSPCLALSFATHLRRCNYAGSGNAKLLEFEAFESSLYLRSSASVNFWVRNSCGLSSVFSS</sequence>
<dbReference type="EMBL" id="KV009068">
    <property type="protein sequence ID" value="KZV29797.1"/>
    <property type="molecule type" value="Genomic_DNA"/>
</dbReference>
<feature type="chain" id="PRO_5016447559" description="Secreted protein" evidence="1">
    <location>
        <begin position="17"/>
        <end position="181"/>
    </location>
</feature>
<evidence type="ECO:0000313" key="3">
    <source>
        <dbReference type="Proteomes" id="UP000250235"/>
    </source>
</evidence>
<gene>
    <name evidence="2" type="ORF">F511_13876</name>
</gene>
<evidence type="ECO:0000313" key="2">
    <source>
        <dbReference type="EMBL" id="KZV29797.1"/>
    </source>
</evidence>
<dbReference type="Proteomes" id="UP000250235">
    <property type="component" value="Unassembled WGS sequence"/>
</dbReference>
<proteinExistence type="predicted"/>
<evidence type="ECO:0000256" key="1">
    <source>
        <dbReference type="SAM" id="SignalP"/>
    </source>
</evidence>
<keyword evidence="1" id="KW-0732">Signal</keyword>